<gene>
    <name evidence="2" type="ORF">H072_6290</name>
</gene>
<dbReference type="Pfam" id="PF09056">
    <property type="entry name" value="Phospholip_A2_3"/>
    <property type="match status" value="1"/>
</dbReference>
<dbReference type="AlphaFoldDB" id="S8AFE8"/>
<comment type="caution">
    <text evidence="2">The sequence shown here is derived from an EMBL/GenBank/DDBJ whole genome shotgun (WGS) entry which is preliminary data.</text>
</comment>
<dbReference type="OMA" id="DKDFPYG"/>
<dbReference type="GO" id="GO:0006644">
    <property type="term" value="P:phospholipid metabolic process"/>
    <property type="evidence" value="ECO:0007669"/>
    <property type="project" value="InterPro"/>
</dbReference>
<reference evidence="2 3" key="1">
    <citation type="journal article" date="2013" name="PLoS Genet.">
        <title>Genomic mechanisms accounting for the adaptation to parasitism in nematode-trapping fungi.</title>
        <authorList>
            <person name="Meerupati T."/>
            <person name="Andersson K.M."/>
            <person name="Friman E."/>
            <person name="Kumar D."/>
            <person name="Tunlid A."/>
            <person name="Ahren D."/>
        </authorList>
    </citation>
    <scope>NUCLEOTIDE SEQUENCE [LARGE SCALE GENOMIC DNA]</scope>
    <source>
        <strain evidence="2 3">CBS 200.50</strain>
    </source>
</reference>
<organism evidence="2 3">
    <name type="scientific">Dactylellina haptotyla (strain CBS 200.50)</name>
    <name type="common">Nematode-trapping fungus</name>
    <name type="synonym">Monacrosporium haptotylum</name>
    <dbReference type="NCBI Taxonomy" id="1284197"/>
    <lineage>
        <taxon>Eukaryota</taxon>
        <taxon>Fungi</taxon>
        <taxon>Dikarya</taxon>
        <taxon>Ascomycota</taxon>
        <taxon>Pezizomycotina</taxon>
        <taxon>Orbiliomycetes</taxon>
        <taxon>Orbiliales</taxon>
        <taxon>Orbiliaceae</taxon>
        <taxon>Dactylellina</taxon>
    </lineage>
</organism>
<keyword evidence="1" id="KW-0732">Signal</keyword>
<sequence>MVSKNLLFLVSATLVALSHSLPASAAPKTPADYRAKNPFPSKEPYIHLTTSPNPAIRVRTVLSGRAVSAPSCAGATQCETNKLIFTITLGEFVNNYRAKGVDSPPLVYDSDGCSVPKEVADFFHIDKDFPYGYAFLDSCYRHDFGYRNFKAQDRFTEPNRQKLDQKLKEDLLNQCSAQYPNANIFHPLDWLNKTWCEAVAGVYFDFVRLCGRDNCTLDAAKQLFQKVLH</sequence>
<dbReference type="EMBL" id="AQGS01000443">
    <property type="protein sequence ID" value="EPS39851.1"/>
    <property type="molecule type" value="Genomic_DNA"/>
</dbReference>
<dbReference type="GO" id="GO:0050482">
    <property type="term" value="P:arachidonate secretion"/>
    <property type="evidence" value="ECO:0007669"/>
    <property type="project" value="InterPro"/>
</dbReference>
<dbReference type="eggNOG" id="ENOG502SU72">
    <property type="taxonomic scope" value="Eukaryota"/>
</dbReference>
<feature type="signal peptide" evidence="1">
    <location>
        <begin position="1"/>
        <end position="20"/>
    </location>
</feature>
<dbReference type="GO" id="GO:0004623">
    <property type="term" value="F:phospholipase A2 activity"/>
    <property type="evidence" value="ECO:0007669"/>
    <property type="project" value="InterPro"/>
</dbReference>
<accession>S8AFE8</accession>
<keyword evidence="3" id="KW-1185">Reference proteome</keyword>
<feature type="chain" id="PRO_5004560446" description="Phospholipase A2" evidence="1">
    <location>
        <begin position="21"/>
        <end position="229"/>
    </location>
</feature>
<dbReference type="SUPFAM" id="SSF48619">
    <property type="entry name" value="Phospholipase A2, PLA2"/>
    <property type="match status" value="1"/>
</dbReference>
<dbReference type="OrthoDB" id="5120271at2759"/>
<dbReference type="Proteomes" id="UP000015100">
    <property type="component" value="Unassembled WGS sequence"/>
</dbReference>
<evidence type="ECO:0000313" key="3">
    <source>
        <dbReference type="Proteomes" id="UP000015100"/>
    </source>
</evidence>
<reference evidence="3" key="2">
    <citation type="submission" date="2013-04" db="EMBL/GenBank/DDBJ databases">
        <title>Genomic mechanisms accounting for the adaptation to parasitism in nematode-trapping fungi.</title>
        <authorList>
            <person name="Ahren D.G."/>
        </authorList>
    </citation>
    <scope>NUCLEOTIDE SEQUENCE [LARGE SCALE GENOMIC DNA]</scope>
    <source>
        <strain evidence="3">CBS 200.50</strain>
    </source>
</reference>
<protein>
    <recommendedName>
        <fullName evidence="4">Phospholipase A2</fullName>
    </recommendedName>
</protein>
<dbReference type="InterPro" id="IPR036444">
    <property type="entry name" value="PLipase_A2_dom_sf"/>
</dbReference>
<proteinExistence type="predicted"/>
<dbReference type="InterPro" id="IPR015141">
    <property type="entry name" value="PLipase_A2_prok/fun"/>
</dbReference>
<evidence type="ECO:0000313" key="2">
    <source>
        <dbReference type="EMBL" id="EPS39851.1"/>
    </source>
</evidence>
<evidence type="ECO:0000256" key="1">
    <source>
        <dbReference type="SAM" id="SignalP"/>
    </source>
</evidence>
<dbReference type="Gene3D" id="1.20.90.10">
    <property type="entry name" value="Phospholipase A2 domain"/>
    <property type="match status" value="1"/>
</dbReference>
<name>S8AFE8_DACHA</name>
<evidence type="ECO:0008006" key="4">
    <source>
        <dbReference type="Google" id="ProtNLM"/>
    </source>
</evidence>
<dbReference type="HOGENOM" id="CLU_1111149_0_0_1"/>